<dbReference type="EMBL" id="JACHMB010000001">
    <property type="protein sequence ID" value="MBB5781681.1"/>
    <property type="molecule type" value="Genomic_DNA"/>
</dbReference>
<dbReference type="InterPro" id="IPR016709">
    <property type="entry name" value="HadA-like"/>
</dbReference>
<comment type="caution">
    <text evidence="2">The sequence shown here is derived from an EMBL/GenBank/DDBJ whole genome shotgun (WGS) entry which is preliminary data.</text>
</comment>
<dbReference type="CDD" id="cd03441">
    <property type="entry name" value="R_hydratase_like"/>
    <property type="match status" value="1"/>
</dbReference>
<keyword evidence="3" id="KW-1185">Reference proteome</keyword>
<evidence type="ECO:0000313" key="3">
    <source>
        <dbReference type="Proteomes" id="UP000579153"/>
    </source>
</evidence>
<evidence type="ECO:0000313" key="2">
    <source>
        <dbReference type="EMBL" id="MBB5781681.1"/>
    </source>
</evidence>
<accession>A0A7W9GDG4</accession>
<sequence>MPLDPALAGRVYPAGEPYLVSREKIREFAGALGDSSRVHQAPPTFAVVVTLPAELRVVADPELHFDLTRLLHREQRFEHRRAIEPGDELTVTVTIAAVDHVGGMDVLALMSEVRTTEGELVCTGASTLIARTDG</sequence>
<dbReference type="AlphaFoldDB" id="A0A7W9GDG4"/>
<dbReference type="Pfam" id="PF13452">
    <property type="entry name" value="FAS1_DH_region"/>
    <property type="match status" value="1"/>
</dbReference>
<dbReference type="InterPro" id="IPR039569">
    <property type="entry name" value="FAS1-like_DH_region"/>
</dbReference>
<dbReference type="SUPFAM" id="SSF54637">
    <property type="entry name" value="Thioesterase/thiol ester dehydrase-isomerase"/>
    <property type="match status" value="1"/>
</dbReference>
<dbReference type="RefSeq" id="WP_185074932.1">
    <property type="nucleotide sequence ID" value="NZ_JACHMB010000001.1"/>
</dbReference>
<organism evidence="2 3">
    <name type="scientific">Nonomuraea jabiensis</name>
    <dbReference type="NCBI Taxonomy" id="882448"/>
    <lineage>
        <taxon>Bacteria</taxon>
        <taxon>Bacillati</taxon>
        <taxon>Actinomycetota</taxon>
        <taxon>Actinomycetes</taxon>
        <taxon>Streptosporangiales</taxon>
        <taxon>Streptosporangiaceae</taxon>
        <taxon>Nonomuraea</taxon>
    </lineage>
</organism>
<protein>
    <submittedName>
        <fullName evidence="2">Acyl dehydratase</fullName>
    </submittedName>
</protein>
<dbReference type="Proteomes" id="UP000579153">
    <property type="component" value="Unassembled WGS sequence"/>
</dbReference>
<name>A0A7W9GDG4_9ACTN</name>
<evidence type="ECO:0000259" key="1">
    <source>
        <dbReference type="Pfam" id="PF13452"/>
    </source>
</evidence>
<dbReference type="InterPro" id="IPR029069">
    <property type="entry name" value="HotDog_dom_sf"/>
</dbReference>
<gene>
    <name evidence="2" type="ORF">HD596_008437</name>
</gene>
<dbReference type="Gene3D" id="3.10.129.10">
    <property type="entry name" value="Hotdog Thioesterase"/>
    <property type="match status" value="1"/>
</dbReference>
<proteinExistence type="predicted"/>
<reference evidence="2 3" key="1">
    <citation type="submission" date="2020-08" db="EMBL/GenBank/DDBJ databases">
        <title>Sequencing the genomes of 1000 actinobacteria strains.</title>
        <authorList>
            <person name="Klenk H.-P."/>
        </authorList>
    </citation>
    <scope>NUCLEOTIDE SEQUENCE [LARGE SCALE GENOMIC DNA]</scope>
    <source>
        <strain evidence="2 3">DSM 45507</strain>
    </source>
</reference>
<dbReference type="PIRSF" id="PIRSF018072">
    <property type="entry name" value="UCP018072"/>
    <property type="match status" value="1"/>
</dbReference>
<feature type="domain" description="FAS1-like dehydratase" evidence="1">
    <location>
        <begin position="7"/>
        <end position="123"/>
    </location>
</feature>